<sequence>MPDRISPSRRQKGAATTTPDAGHPFTPDEGAPWFHDKAEEFAGDGRFDRASHKLDQAKAAAGRADATARDELVGLVESLRPHVEGDGA</sequence>
<gene>
    <name evidence="2" type="ORF">GB883_19390</name>
</gene>
<dbReference type="EMBL" id="WHJE01000172">
    <property type="protein sequence ID" value="KAE8762435.1"/>
    <property type="molecule type" value="Genomic_DNA"/>
</dbReference>
<name>A0A7J5UJ63_9MICO</name>
<keyword evidence="3" id="KW-1185">Reference proteome</keyword>
<dbReference type="AlphaFoldDB" id="A0A7J5UJ63"/>
<reference evidence="2 3" key="1">
    <citation type="submission" date="2019-10" db="EMBL/GenBank/DDBJ databases">
        <title>Georgenia wutianyii sp. nov. and Georgenia yuyongxinii sp. nov. isolated from plateau pika (Ochotona curzoniae) in the Qinghai-Tibet plateau of China.</title>
        <authorList>
            <person name="Tian Z."/>
        </authorList>
    </citation>
    <scope>NUCLEOTIDE SEQUENCE [LARGE SCALE GENOMIC DNA]</scope>
    <source>
        <strain evidence="2 3">DSM 21501</strain>
    </source>
</reference>
<dbReference type="Proteomes" id="UP000451860">
    <property type="component" value="Unassembled WGS sequence"/>
</dbReference>
<evidence type="ECO:0000313" key="2">
    <source>
        <dbReference type="EMBL" id="KAE8762435.1"/>
    </source>
</evidence>
<proteinExistence type="predicted"/>
<evidence type="ECO:0000313" key="3">
    <source>
        <dbReference type="Proteomes" id="UP000451860"/>
    </source>
</evidence>
<accession>A0A7J5UJ63</accession>
<organism evidence="2 3">
    <name type="scientific">Georgenia thermotolerans</name>
    <dbReference type="NCBI Taxonomy" id="527326"/>
    <lineage>
        <taxon>Bacteria</taxon>
        <taxon>Bacillati</taxon>
        <taxon>Actinomycetota</taxon>
        <taxon>Actinomycetes</taxon>
        <taxon>Micrococcales</taxon>
        <taxon>Bogoriellaceae</taxon>
        <taxon>Georgenia</taxon>
    </lineage>
</organism>
<feature type="region of interest" description="Disordered" evidence="1">
    <location>
        <begin position="1"/>
        <end position="33"/>
    </location>
</feature>
<dbReference type="RefSeq" id="WP_152202765.1">
    <property type="nucleotide sequence ID" value="NZ_VUKF01000018.1"/>
</dbReference>
<protein>
    <submittedName>
        <fullName evidence="2">Uncharacterized protein</fullName>
    </submittedName>
</protein>
<comment type="caution">
    <text evidence="2">The sequence shown here is derived from an EMBL/GenBank/DDBJ whole genome shotgun (WGS) entry which is preliminary data.</text>
</comment>
<evidence type="ECO:0000256" key="1">
    <source>
        <dbReference type="SAM" id="MobiDB-lite"/>
    </source>
</evidence>